<comment type="caution">
    <text evidence="2">The sequence shown here is derived from an EMBL/GenBank/DDBJ whole genome shotgun (WGS) entry which is preliminary data.</text>
</comment>
<accession>A0A2N7W664</accession>
<sequence length="143" mass="16124">MKRFFLAALAAASFATGVHAQSDALGPLPTRAGTLQFVRTDRDFVGTLDNTTFDRFHASTLTHFDEVDDKTNAVTRALVETDAGPVLYDFRVRPPLVQRAGRRMSIKRVFWQGDDVVMQTSQGWFRLVRGELTKLRSSTMTYH</sequence>
<keyword evidence="3" id="KW-1185">Reference proteome</keyword>
<gene>
    <name evidence="2" type="ORF">C0Z19_11200</name>
</gene>
<dbReference type="AlphaFoldDB" id="A0A2N7W664"/>
<evidence type="ECO:0000313" key="3">
    <source>
        <dbReference type="Proteomes" id="UP000235347"/>
    </source>
</evidence>
<evidence type="ECO:0000313" key="2">
    <source>
        <dbReference type="EMBL" id="PMS24895.1"/>
    </source>
</evidence>
<feature type="signal peptide" evidence="1">
    <location>
        <begin position="1"/>
        <end position="20"/>
    </location>
</feature>
<dbReference type="EMBL" id="PNYB01000008">
    <property type="protein sequence ID" value="PMS24895.1"/>
    <property type="molecule type" value="Genomic_DNA"/>
</dbReference>
<keyword evidence="1" id="KW-0732">Signal</keyword>
<evidence type="ECO:0000256" key="1">
    <source>
        <dbReference type="SAM" id="SignalP"/>
    </source>
</evidence>
<name>A0A2N7W664_9BURK</name>
<proteinExistence type="predicted"/>
<dbReference type="Proteomes" id="UP000235347">
    <property type="component" value="Unassembled WGS sequence"/>
</dbReference>
<reference evidence="2 3" key="1">
    <citation type="submission" date="2018-01" db="EMBL/GenBank/DDBJ databases">
        <title>Whole genome analyses suggest that Burkholderia sensu lato contains two further novel genera in the rhizoxinica-symbiotica group Mycetohabitans gen. nov., and Trinickia gen. nov.: implications for the evolution of diazotrophy and nodulation in the Burkholderiaceae.</title>
        <authorList>
            <person name="Estrada-de los Santos P."/>
            <person name="Palmer M."/>
            <person name="Chavez-Ramirez B."/>
            <person name="Beukes C."/>
            <person name="Steenkamp E.T."/>
            <person name="Hirsch A.M."/>
            <person name="Manyaka P."/>
            <person name="Maluk M."/>
            <person name="Lafos M."/>
            <person name="Crook M."/>
            <person name="Gross E."/>
            <person name="Simon M.F."/>
            <person name="Bueno dos Reis Junior F."/>
            <person name="Poole P.S."/>
            <person name="Venter S.N."/>
            <person name="James E.K."/>
        </authorList>
    </citation>
    <scope>NUCLEOTIDE SEQUENCE [LARGE SCALE GENOMIC DNA]</scope>
    <source>
        <strain evidence="2 3">GP25-8</strain>
    </source>
</reference>
<feature type="chain" id="PRO_5014905516" description="DUF4440 domain-containing protein" evidence="1">
    <location>
        <begin position="21"/>
        <end position="143"/>
    </location>
</feature>
<evidence type="ECO:0008006" key="4">
    <source>
        <dbReference type="Google" id="ProtNLM"/>
    </source>
</evidence>
<protein>
    <recommendedName>
        <fullName evidence="4">DUF4440 domain-containing protein</fullName>
    </recommendedName>
</protein>
<organism evidence="2 3">
    <name type="scientific">Trinickia soli</name>
    <dbReference type="NCBI Taxonomy" id="380675"/>
    <lineage>
        <taxon>Bacteria</taxon>
        <taxon>Pseudomonadati</taxon>
        <taxon>Pseudomonadota</taxon>
        <taxon>Betaproteobacteria</taxon>
        <taxon>Burkholderiales</taxon>
        <taxon>Burkholderiaceae</taxon>
        <taxon>Trinickia</taxon>
    </lineage>
</organism>
<dbReference type="RefSeq" id="WP_102609897.1">
    <property type="nucleotide sequence ID" value="NZ_CADIKD010000002.1"/>
</dbReference>